<evidence type="ECO:0000313" key="2">
    <source>
        <dbReference type="Proteomes" id="UP000185911"/>
    </source>
</evidence>
<evidence type="ECO:0000313" key="1">
    <source>
        <dbReference type="EMBL" id="OLP05908.1"/>
    </source>
</evidence>
<dbReference type="AlphaFoldDB" id="A0A1Q8YCY7"/>
<comment type="caution">
    <text evidence="1">The sequence shown here is derived from an EMBL/GenBank/DDBJ whole genome shotgun (WGS) entry which is preliminary data.</text>
</comment>
<keyword evidence="2" id="KW-1185">Reference proteome</keyword>
<accession>A0A1Q8YCY7</accession>
<sequence length="67" mass="7452">MKPPADAVLRNGWFEYTPTPSLVSELRLTRSEFTADYDWCNAGGYQPMSNFIAASADTTRARACFGK</sequence>
<protein>
    <submittedName>
        <fullName evidence="1">Uncharacterized protein</fullName>
    </submittedName>
</protein>
<reference evidence="1 2" key="1">
    <citation type="submission" date="2017-01" db="EMBL/GenBank/DDBJ databases">
        <title>Genome sequence of Rhodoferax antarcticus ANT.BR, a psychrophilic purple nonsulfur bacterium from an Antarctic microbial mat.</title>
        <authorList>
            <person name="Baker J."/>
            <person name="Riester C."/>
            <person name="Skinner B."/>
            <person name="Newell A."/>
            <person name="Swingley W."/>
            <person name="Madigan M."/>
            <person name="Jung D."/>
            <person name="Asao M."/>
            <person name="Chen M."/>
            <person name="Loughlin P."/>
            <person name="Pan H."/>
            <person name="Lin S."/>
            <person name="Li N."/>
            <person name="Shaw J."/>
            <person name="Prado M."/>
            <person name="Sherman C."/>
            <person name="Li X."/>
            <person name="Tang J."/>
            <person name="Blankenship R."/>
            <person name="Zhao T."/>
            <person name="Touchman J."/>
            <person name="Sattley M."/>
        </authorList>
    </citation>
    <scope>NUCLEOTIDE SEQUENCE [LARGE SCALE GENOMIC DNA]</scope>
    <source>
        <strain evidence="1 2">ANT.BR</strain>
    </source>
</reference>
<name>A0A1Q8YCY7_9BURK</name>
<dbReference type="Proteomes" id="UP000185911">
    <property type="component" value="Unassembled WGS sequence"/>
</dbReference>
<gene>
    <name evidence="1" type="ORF">BLL52_2137</name>
</gene>
<dbReference type="EMBL" id="MSYM01000013">
    <property type="protein sequence ID" value="OLP05908.1"/>
    <property type="molecule type" value="Genomic_DNA"/>
</dbReference>
<proteinExistence type="predicted"/>
<organism evidence="1 2">
    <name type="scientific">Rhodoferax antarcticus ANT.BR</name>
    <dbReference type="NCBI Taxonomy" id="1111071"/>
    <lineage>
        <taxon>Bacteria</taxon>
        <taxon>Pseudomonadati</taxon>
        <taxon>Pseudomonadota</taxon>
        <taxon>Betaproteobacteria</taxon>
        <taxon>Burkholderiales</taxon>
        <taxon>Comamonadaceae</taxon>
        <taxon>Rhodoferax</taxon>
    </lineage>
</organism>